<sequence>MANKTDWNIDWAMNFRGRAAHLRRETIAFDEALDALDADDISEAYDRMLADVRKIETELIVAKFQHESR</sequence>
<comment type="caution">
    <text evidence="1">The sequence shown here is derived from an EMBL/GenBank/DDBJ whole genome shotgun (WGS) entry which is preliminary data.</text>
</comment>
<dbReference type="EMBL" id="LAZR01018676">
    <property type="protein sequence ID" value="KKL95443.1"/>
    <property type="molecule type" value="Genomic_DNA"/>
</dbReference>
<reference evidence="1" key="1">
    <citation type="journal article" date="2015" name="Nature">
        <title>Complex archaea that bridge the gap between prokaryotes and eukaryotes.</title>
        <authorList>
            <person name="Spang A."/>
            <person name="Saw J.H."/>
            <person name="Jorgensen S.L."/>
            <person name="Zaremba-Niedzwiedzka K."/>
            <person name="Martijn J."/>
            <person name="Lind A.E."/>
            <person name="van Eijk R."/>
            <person name="Schleper C."/>
            <person name="Guy L."/>
            <person name="Ettema T.J."/>
        </authorList>
    </citation>
    <scope>NUCLEOTIDE SEQUENCE</scope>
</reference>
<proteinExistence type="predicted"/>
<protein>
    <submittedName>
        <fullName evidence="1">Uncharacterized protein</fullName>
    </submittedName>
</protein>
<organism evidence="1">
    <name type="scientific">marine sediment metagenome</name>
    <dbReference type="NCBI Taxonomy" id="412755"/>
    <lineage>
        <taxon>unclassified sequences</taxon>
        <taxon>metagenomes</taxon>
        <taxon>ecological metagenomes</taxon>
    </lineage>
</organism>
<name>A0A0F9G9U3_9ZZZZ</name>
<dbReference type="AlphaFoldDB" id="A0A0F9G9U3"/>
<evidence type="ECO:0000313" key="1">
    <source>
        <dbReference type="EMBL" id="KKL95443.1"/>
    </source>
</evidence>
<gene>
    <name evidence="1" type="ORF">LCGC14_1854550</name>
</gene>
<accession>A0A0F9G9U3</accession>